<evidence type="ECO:0000256" key="2">
    <source>
        <dbReference type="ARBA" id="ARBA00022448"/>
    </source>
</evidence>
<sequence length="394" mass="43909">MDRKSIIILVIIALIATAGLTALWLGRQEEKQPQLEKSEEAHAEEQIVRLSPEELREFGVKTDIAGPREIPVYLDLPGEVNFNADLLAHIVPRISGVVRKVYRGLGEDVSRGETLAIIDSLELADLKASYLAAKERLALAEANFKREKILWEKKISSQQDYLNAKQALAEARINLRALRQKLLALGFSTEYLRTLKESNNSLGRYEIKAPFSGTIIEKHITPGERVEANTVIFSLADLSTVWVMISVYRKDLPYCRPGQKVVLVAGENILRAEGVIDYVSPLLEERTRTARARVVLPNPEGLWRPGMLVKAHILVKTITPKVAVPKSALQTIDGKTCVFVREPDGFRPRPVTTGQEGENLVEILSGLKPGEEYVSFGAFILKGELEKESFGDEH</sequence>
<dbReference type="Gene3D" id="2.40.50.100">
    <property type="match status" value="1"/>
</dbReference>
<evidence type="ECO:0000313" key="10">
    <source>
        <dbReference type="EMBL" id="QIJ72207.1"/>
    </source>
</evidence>
<dbReference type="Gene3D" id="2.40.420.20">
    <property type="match status" value="1"/>
</dbReference>
<evidence type="ECO:0000313" key="11">
    <source>
        <dbReference type="Proteomes" id="UP000502179"/>
    </source>
</evidence>
<dbReference type="Pfam" id="PF25975">
    <property type="entry name" value="CzcB_C"/>
    <property type="match status" value="1"/>
</dbReference>
<dbReference type="InterPro" id="IPR006143">
    <property type="entry name" value="RND_pump_MFP"/>
</dbReference>
<dbReference type="GO" id="GO:0030288">
    <property type="term" value="C:outer membrane-bounded periplasmic space"/>
    <property type="evidence" value="ECO:0007669"/>
    <property type="project" value="TreeGrafter"/>
</dbReference>
<evidence type="ECO:0000259" key="7">
    <source>
        <dbReference type="Pfam" id="PF25954"/>
    </source>
</evidence>
<dbReference type="GO" id="GO:0015679">
    <property type="term" value="P:plasma membrane copper ion transport"/>
    <property type="evidence" value="ECO:0007669"/>
    <property type="project" value="TreeGrafter"/>
</dbReference>
<dbReference type="FunFam" id="2.40.30.170:FF:000010">
    <property type="entry name" value="Efflux RND transporter periplasmic adaptor subunit"/>
    <property type="match status" value="1"/>
</dbReference>
<accession>A0A6G7PX94</accession>
<keyword evidence="4" id="KW-0105">Cadmium resistance</keyword>
<dbReference type="InterPro" id="IPR058649">
    <property type="entry name" value="CzcB_C"/>
</dbReference>
<dbReference type="RefSeq" id="WP_166032425.1">
    <property type="nucleotide sequence ID" value="NZ_CP048877.1"/>
</dbReference>
<dbReference type="KEGG" id="tav:G4V39_07955"/>
<organism evidence="10 11">
    <name type="scientific">Thermosulfuriphilus ammonigenes</name>
    <dbReference type="NCBI Taxonomy" id="1936021"/>
    <lineage>
        <taxon>Bacteria</taxon>
        <taxon>Pseudomonadati</taxon>
        <taxon>Thermodesulfobacteriota</taxon>
        <taxon>Thermodesulfobacteria</taxon>
        <taxon>Thermodesulfobacteriales</taxon>
        <taxon>Thermodesulfobacteriaceae</taxon>
        <taxon>Thermosulfuriphilus</taxon>
    </lineage>
</organism>
<dbReference type="Pfam" id="PF25954">
    <property type="entry name" value="Beta-barrel_RND_2"/>
    <property type="match status" value="1"/>
</dbReference>
<dbReference type="GO" id="GO:0022857">
    <property type="term" value="F:transmembrane transporter activity"/>
    <property type="evidence" value="ECO:0007669"/>
    <property type="project" value="InterPro"/>
</dbReference>
<comment type="similarity">
    <text evidence="1">Belongs to the membrane fusion protein (MFP) (TC 8.A.1) family.</text>
</comment>
<evidence type="ECO:0000256" key="3">
    <source>
        <dbReference type="ARBA" id="ARBA00022833"/>
    </source>
</evidence>
<dbReference type="PANTHER" id="PTHR30097">
    <property type="entry name" value="CATION EFFLUX SYSTEM PROTEIN CUSB"/>
    <property type="match status" value="1"/>
</dbReference>
<dbReference type="GO" id="GO:0016020">
    <property type="term" value="C:membrane"/>
    <property type="evidence" value="ECO:0007669"/>
    <property type="project" value="InterPro"/>
</dbReference>
<dbReference type="InterPro" id="IPR058647">
    <property type="entry name" value="BSH_CzcB-like"/>
</dbReference>
<evidence type="ECO:0000256" key="1">
    <source>
        <dbReference type="ARBA" id="ARBA00009477"/>
    </source>
</evidence>
<proteinExistence type="inferred from homology"/>
<name>A0A6G7PX94_9BACT</name>
<protein>
    <submittedName>
        <fullName evidence="10">Efflux RND transporter periplasmic adaptor subunit</fullName>
    </submittedName>
</protein>
<evidence type="ECO:0000259" key="6">
    <source>
        <dbReference type="Pfam" id="PF25893"/>
    </source>
</evidence>
<keyword evidence="2" id="KW-0813">Transport</keyword>
<dbReference type="InterPro" id="IPR058792">
    <property type="entry name" value="Beta-barrel_RND_2"/>
</dbReference>
<dbReference type="EMBL" id="CP048877">
    <property type="protein sequence ID" value="QIJ72207.1"/>
    <property type="molecule type" value="Genomic_DNA"/>
</dbReference>
<dbReference type="GO" id="GO:0060003">
    <property type="term" value="P:copper ion export"/>
    <property type="evidence" value="ECO:0007669"/>
    <property type="project" value="TreeGrafter"/>
</dbReference>
<dbReference type="AlphaFoldDB" id="A0A6G7PX94"/>
<keyword evidence="11" id="KW-1185">Reference proteome</keyword>
<dbReference type="FunFam" id="2.40.420.20:FF:000006">
    <property type="entry name" value="RND family efflux transporter MFP subunit"/>
    <property type="match status" value="1"/>
</dbReference>
<dbReference type="SUPFAM" id="SSF111369">
    <property type="entry name" value="HlyD-like secretion proteins"/>
    <property type="match status" value="1"/>
</dbReference>
<dbReference type="GO" id="GO:0046686">
    <property type="term" value="P:response to cadmium ion"/>
    <property type="evidence" value="ECO:0007669"/>
    <property type="project" value="UniProtKB-KW"/>
</dbReference>
<evidence type="ECO:0000259" key="8">
    <source>
        <dbReference type="Pfam" id="PF25973"/>
    </source>
</evidence>
<comment type="function">
    <text evidence="5">CzcA and CzcB together would act in zinc efflux nearly as effectively as the complete czc efflux system (CzcABC). The CzcB protein is thought to funnel zinc cations to the CzcA transport protein.</text>
</comment>
<keyword evidence="3" id="KW-0862">Zinc</keyword>
<dbReference type="Proteomes" id="UP000502179">
    <property type="component" value="Chromosome"/>
</dbReference>
<dbReference type="Gene3D" id="1.10.287.470">
    <property type="entry name" value="Helix hairpin bin"/>
    <property type="match status" value="1"/>
</dbReference>
<dbReference type="GO" id="GO:0046914">
    <property type="term" value="F:transition metal ion binding"/>
    <property type="evidence" value="ECO:0007669"/>
    <property type="project" value="TreeGrafter"/>
</dbReference>
<dbReference type="NCBIfam" id="TIGR01730">
    <property type="entry name" value="RND_mfp"/>
    <property type="match status" value="1"/>
</dbReference>
<feature type="domain" description="CzcB-like barrel-sandwich hybrid" evidence="8">
    <location>
        <begin position="87"/>
        <end position="237"/>
    </location>
</feature>
<feature type="domain" description="CzcB-like C-terminal circularly permuted SH3-like" evidence="9">
    <location>
        <begin position="322"/>
        <end position="382"/>
    </location>
</feature>
<dbReference type="Pfam" id="PF25973">
    <property type="entry name" value="BSH_CzcB"/>
    <property type="match status" value="1"/>
</dbReference>
<evidence type="ECO:0000256" key="5">
    <source>
        <dbReference type="ARBA" id="ARBA00058766"/>
    </source>
</evidence>
<dbReference type="Pfam" id="PF25893">
    <property type="entry name" value="HH_CzcB"/>
    <property type="match status" value="1"/>
</dbReference>
<evidence type="ECO:0000256" key="4">
    <source>
        <dbReference type="ARBA" id="ARBA00043263"/>
    </source>
</evidence>
<reference evidence="10 11" key="1">
    <citation type="submission" date="2020-02" db="EMBL/GenBank/DDBJ databases">
        <title>Genome analysis of Thermosulfuriphilus ammonigenes ST65T, an anaerobic thermophilic chemolithoautotrophic bacterium isolated from a deep-sea hydrothermal vent.</title>
        <authorList>
            <person name="Slobodkina G."/>
            <person name="Allioux M."/>
            <person name="Merkel A."/>
            <person name="Alain K."/>
            <person name="Jebbar M."/>
            <person name="Slobodkin A."/>
        </authorList>
    </citation>
    <scope>NUCLEOTIDE SEQUENCE [LARGE SCALE GENOMIC DNA]</scope>
    <source>
        <strain evidence="10 11">ST65</strain>
    </source>
</reference>
<dbReference type="PANTHER" id="PTHR30097:SF4">
    <property type="entry name" value="SLR6042 PROTEIN"/>
    <property type="match status" value="1"/>
</dbReference>
<gene>
    <name evidence="10" type="ORF">G4V39_07955</name>
</gene>
<feature type="domain" description="CusB-like beta-barrel" evidence="7">
    <location>
        <begin position="240"/>
        <end position="313"/>
    </location>
</feature>
<feature type="domain" description="CzcB-like alpha-helical hairpin" evidence="6">
    <location>
        <begin position="125"/>
        <end position="184"/>
    </location>
</feature>
<dbReference type="InterPro" id="IPR051909">
    <property type="entry name" value="MFP_Cation_Efflux"/>
</dbReference>
<dbReference type="Gene3D" id="2.40.30.170">
    <property type="match status" value="1"/>
</dbReference>
<evidence type="ECO:0000259" key="9">
    <source>
        <dbReference type="Pfam" id="PF25975"/>
    </source>
</evidence>
<dbReference type="InterPro" id="IPR058648">
    <property type="entry name" value="HH_CzcB-like"/>
</dbReference>